<evidence type="ECO:0000313" key="4">
    <source>
        <dbReference type="Proteomes" id="UP001211872"/>
    </source>
</evidence>
<dbReference type="PANTHER" id="PTHR37302">
    <property type="entry name" value="SLR1116 PROTEIN"/>
    <property type="match status" value="1"/>
</dbReference>
<dbReference type="PANTHER" id="PTHR37302:SF3">
    <property type="entry name" value="DAMAGE-INDUCIBLE PROTEIN DINB"/>
    <property type="match status" value="1"/>
</dbReference>
<dbReference type="InterPro" id="IPR007837">
    <property type="entry name" value="DinB"/>
</dbReference>
<dbReference type="RefSeq" id="WP_270125381.1">
    <property type="nucleotide sequence ID" value="NZ_CP115396.1"/>
</dbReference>
<keyword evidence="4" id="KW-1185">Reference proteome</keyword>
<dbReference type="Proteomes" id="UP001211872">
    <property type="component" value="Chromosome"/>
</dbReference>
<gene>
    <name evidence="3" type="ORF">O9Z63_11575</name>
</gene>
<comment type="similarity">
    <text evidence="1">Belongs to the DinB family.</text>
</comment>
<accession>A0ABY7PJU8</accession>
<dbReference type="EMBL" id="CP115396">
    <property type="protein sequence ID" value="WBO83019.1"/>
    <property type="molecule type" value="Genomic_DNA"/>
</dbReference>
<dbReference type="Pfam" id="PF05163">
    <property type="entry name" value="DinB"/>
    <property type="match status" value="1"/>
</dbReference>
<proteinExistence type="inferred from homology"/>
<evidence type="ECO:0000313" key="3">
    <source>
        <dbReference type="EMBL" id="WBO83019.1"/>
    </source>
</evidence>
<reference evidence="3 4" key="1">
    <citation type="journal article" date="2011" name="Int. J. Syst. Evol. Microbiol.">
        <title>Hymenobacter yonginensis sp. nov., isolated from a mesotrophic artificial lake.</title>
        <authorList>
            <person name="Joung Y."/>
            <person name="Cho S.H."/>
            <person name="Kim H."/>
            <person name="Kim S.B."/>
            <person name="Joh K."/>
        </authorList>
    </citation>
    <scope>NUCLEOTIDE SEQUENCE [LARGE SCALE GENOMIC DNA]</scope>
    <source>
        <strain evidence="3 4">KCTC 22745</strain>
    </source>
</reference>
<keyword evidence="2" id="KW-0479">Metal-binding</keyword>
<evidence type="ECO:0000256" key="1">
    <source>
        <dbReference type="ARBA" id="ARBA00008635"/>
    </source>
</evidence>
<dbReference type="SUPFAM" id="SSF109854">
    <property type="entry name" value="DinB/YfiT-like putative metalloenzymes"/>
    <property type="match status" value="1"/>
</dbReference>
<dbReference type="InterPro" id="IPR034660">
    <property type="entry name" value="DinB/YfiT-like"/>
</dbReference>
<evidence type="ECO:0000256" key="2">
    <source>
        <dbReference type="ARBA" id="ARBA00022723"/>
    </source>
</evidence>
<protein>
    <submittedName>
        <fullName evidence="3">DinB family protein</fullName>
    </submittedName>
</protein>
<dbReference type="Gene3D" id="1.20.120.450">
    <property type="entry name" value="dinb family like domain"/>
    <property type="match status" value="1"/>
</dbReference>
<name>A0ABY7PJU8_9BACT</name>
<organism evidence="3 4">
    <name type="scientific">Hymenobacter yonginensis</name>
    <dbReference type="NCBI Taxonomy" id="748197"/>
    <lineage>
        <taxon>Bacteria</taxon>
        <taxon>Pseudomonadati</taxon>
        <taxon>Bacteroidota</taxon>
        <taxon>Cytophagia</taxon>
        <taxon>Cytophagales</taxon>
        <taxon>Hymenobacteraceae</taxon>
        <taxon>Hymenobacter</taxon>
    </lineage>
</organism>
<sequence>METPLLTAQYALVQSSRAVLLDHCATFAPTDFTAPVPAFNHSSLRDLLVHVANCYRHWLGIIGLGQPLVYSDPATLPDVDAVRRLFQQIDALMADFLAQPAPHWQTPRSYHAPNRPEPLVLTPLALFTHTLTHEFHHKGQLLSMARHLGYTPIDTDVIRT</sequence>